<dbReference type="SUPFAM" id="SSF48317">
    <property type="entry name" value="Acid phosphatase/Vanadium-dependent haloperoxidase"/>
    <property type="match status" value="1"/>
</dbReference>
<feature type="transmembrane region" description="Helical" evidence="6">
    <location>
        <begin position="73"/>
        <end position="104"/>
    </location>
</feature>
<dbReference type="GeneID" id="2890128"/>
<dbReference type="VEuPathDB" id="FungiDB:CAGL0K02805g"/>
<evidence type="ECO:0000256" key="6">
    <source>
        <dbReference type="SAM" id="Phobius"/>
    </source>
</evidence>
<dbReference type="STRING" id="284593.F2Z684"/>
<dbReference type="InterPro" id="IPR026841">
    <property type="entry name" value="Aur1/Ipt1"/>
</dbReference>
<reference evidence="9 10" key="1">
    <citation type="journal article" date="2004" name="Nature">
        <title>Genome evolution in yeasts.</title>
        <authorList>
            <consortium name="Genolevures"/>
            <person name="Dujon B."/>
            <person name="Sherman D."/>
            <person name="Fischer G."/>
            <person name="Durrens P."/>
            <person name="Casaregola S."/>
            <person name="Lafontaine I."/>
            <person name="de Montigny J."/>
            <person name="Marck C."/>
            <person name="Neuveglise C."/>
            <person name="Talla E."/>
            <person name="Goffard N."/>
            <person name="Frangeul L."/>
            <person name="Aigle M."/>
            <person name="Anthouard V."/>
            <person name="Babour A."/>
            <person name="Barbe V."/>
            <person name="Barnay S."/>
            <person name="Blanchin S."/>
            <person name="Beckerich J.M."/>
            <person name="Beyne E."/>
            <person name="Bleykasten C."/>
            <person name="Boisrame A."/>
            <person name="Boyer J."/>
            <person name="Cattolico L."/>
            <person name="Confanioleri F."/>
            <person name="de Daruvar A."/>
            <person name="Despons L."/>
            <person name="Fabre E."/>
            <person name="Fairhead C."/>
            <person name="Ferry-Dumazet H."/>
            <person name="Groppi A."/>
            <person name="Hantraye F."/>
            <person name="Hennequin C."/>
            <person name="Jauniaux N."/>
            <person name="Joyet P."/>
            <person name="Kachouri R."/>
            <person name="Kerrest A."/>
            <person name="Koszul R."/>
            <person name="Lemaire M."/>
            <person name="Lesur I."/>
            <person name="Ma L."/>
            <person name="Muller H."/>
            <person name="Nicaud J.M."/>
            <person name="Nikolski M."/>
            <person name="Oztas S."/>
            <person name="Ozier-Kalogeropoulos O."/>
            <person name="Pellenz S."/>
            <person name="Potier S."/>
            <person name="Richard G.F."/>
            <person name="Straub M.L."/>
            <person name="Suleau A."/>
            <person name="Swennene D."/>
            <person name="Tekaia F."/>
            <person name="Wesolowski-Louvel M."/>
            <person name="Westhof E."/>
            <person name="Wirth B."/>
            <person name="Zeniou-Meyer M."/>
            <person name="Zivanovic I."/>
            <person name="Bolotin-Fukuhara M."/>
            <person name="Thierry A."/>
            <person name="Bouchier C."/>
            <person name="Caudron B."/>
            <person name="Scarpelli C."/>
            <person name="Gaillardin C."/>
            <person name="Weissenbach J."/>
            <person name="Wincker P."/>
            <person name="Souciet J.L."/>
        </authorList>
    </citation>
    <scope>NUCLEOTIDE SEQUENCE [LARGE SCALE GENOMIC DNA]</scope>
    <source>
        <strain evidence="10">ATCC 2001 / BCRC 20586 / JCM 3761 / NBRC 0622 / NRRL Y-65 / CBS 138</strain>
    </source>
</reference>
<evidence type="ECO:0000256" key="5">
    <source>
        <dbReference type="SAM" id="MobiDB-lite"/>
    </source>
</evidence>
<feature type="region of interest" description="Disordered" evidence="5">
    <location>
        <begin position="374"/>
        <end position="405"/>
    </location>
</feature>
<feature type="transmembrane region" description="Helical" evidence="6">
    <location>
        <begin position="178"/>
        <end position="199"/>
    </location>
</feature>
<dbReference type="InParanoid" id="F2Z684"/>
<evidence type="ECO:0000259" key="7">
    <source>
        <dbReference type="SMART" id="SM00014"/>
    </source>
</evidence>
<dbReference type="Proteomes" id="UP000002428">
    <property type="component" value="Chromosome K"/>
</dbReference>
<dbReference type="GO" id="GO:0030148">
    <property type="term" value="P:sphingolipid biosynthetic process"/>
    <property type="evidence" value="ECO:0007669"/>
    <property type="project" value="TreeGrafter"/>
</dbReference>
<dbReference type="GO" id="GO:0070916">
    <property type="term" value="C:inositol phosphoceramide synthase complex"/>
    <property type="evidence" value="ECO:0000247"/>
    <property type="project" value="CGD"/>
</dbReference>
<evidence type="ECO:0000313" key="8">
    <source>
        <dbReference type="CGD" id="CAL0134961"/>
    </source>
</evidence>
<proteinExistence type="predicted"/>
<dbReference type="eggNOG" id="ENOG502QPQM">
    <property type="taxonomic scope" value="Eukaryota"/>
</dbReference>
<feature type="transmembrane region" description="Helical" evidence="6">
    <location>
        <begin position="148"/>
        <end position="172"/>
    </location>
</feature>
<evidence type="ECO:0000256" key="1">
    <source>
        <dbReference type="ARBA" id="ARBA00004141"/>
    </source>
</evidence>
<dbReference type="InterPro" id="IPR000326">
    <property type="entry name" value="PAP2/HPO"/>
</dbReference>
<feature type="transmembrane region" description="Helical" evidence="6">
    <location>
        <begin position="264"/>
        <end position="286"/>
    </location>
</feature>
<evidence type="ECO:0000313" key="10">
    <source>
        <dbReference type="Proteomes" id="UP000002428"/>
    </source>
</evidence>
<sequence length="416" mass="47433">MRLGRWFAILSSKLCSDTDVTKLERSLDVRVTLRRLRSYRPTIGDTVHYSFLSMILLYSYFANPLPFIVKTLIAMILMTLFVVPMTSQFFFNALPILTWLILYFTSSHIPNSHRPSISVEVLPAIETILYGDNLSEILAAWQNTILDILAWIPYGLFHFGAPFVVAIVLFIFGPPTVLQGYAFAFGYVNLFGVLFQNIFPAAAPWYKIHYGLQVANYSIKGMPGGLSRIDDLLGVNLYSSGFKNSAVVFGAFPSLHSACATMEALFFSYCFPSLTPLFIFYVWWLWWSTMYLTHHYFVDLTAGSVLAYFIFQYTKYTHLPIVDPNLLFRWSYDSIEFYDVKNNDPLSITNNDIESIPLNTIELDTEEVFNIEREKSRTPELSHAVSSSSLANGRSQTYPNTGNTFKSKTRLSKLVI</sequence>
<dbReference type="CDD" id="cd03386">
    <property type="entry name" value="PAP2_Aur1_like"/>
    <property type="match status" value="1"/>
</dbReference>
<comment type="subcellular location">
    <subcellularLocation>
        <location evidence="1">Membrane</location>
        <topology evidence="1">Multi-pass membrane protein</topology>
    </subcellularLocation>
</comment>
<accession>F2Z684</accession>
<evidence type="ECO:0000256" key="3">
    <source>
        <dbReference type="ARBA" id="ARBA00022989"/>
    </source>
</evidence>
<dbReference type="Gene3D" id="1.20.144.10">
    <property type="entry name" value="Phosphatidic acid phosphatase type 2/haloperoxidase"/>
    <property type="match status" value="1"/>
</dbReference>
<keyword evidence="2 6" id="KW-0812">Transmembrane</keyword>
<evidence type="ECO:0000256" key="2">
    <source>
        <dbReference type="ARBA" id="ARBA00022692"/>
    </source>
</evidence>
<dbReference type="KEGG" id="cgr:2890128"/>
<name>F2Z684_CANGA</name>
<protein>
    <recommendedName>
        <fullName evidence="7">Phosphatidic acid phosphatase type 2/haloperoxidase domain-containing protein</fullName>
    </recommendedName>
</protein>
<dbReference type="Pfam" id="PF14378">
    <property type="entry name" value="PAP2_3"/>
    <property type="match status" value="1"/>
</dbReference>
<dbReference type="CGD" id="CAL0134961">
    <property type="gene designation" value="IPC1"/>
</dbReference>
<dbReference type="GO" id="GO:0045140">
    <property type="term" value="F:inositol phosphoceramide synthase activity"/>
    <property type="evidence" value="ECO:0000247"/>
    <property type="project" value="CGD"/>
</dbReference>
<dbReference type="PANTHER" id="PTHR31310">
    <property type="match status" value="1"/>
</dbReference>
<dbReference type="GO" id="GO:0006673">
    <property type="term" value="P:inositol phosphoceramide metabolic process"/>
    <property type="evidence" value="ECO:0000247"/>
    <property type="project" value="CGD"/>
</dbReference>
<dbReference type="AlphaFoldDB" id="F2Z684"/>
<feature type="transmembrane region" description="Helical" evidence="6">
    <location>
        <begin position="292"/>
        <end position="311"/>
    </location>
</feature>
<dbReference type="EMBL" id="CR380957">
    <property type="protein sequence ID" value="CAG61308.1"/>
    <property type="molecule type" value="Genomic_DNA"/>
</dbReference>
<feature type="transmembrane region" description="Helical" evidence="6">
    <location>
        <begin position="43"/>
        <end position="61"/>
    </location>
</feature>
<feature type="domain" description="Phosphatidic acid phosphatase type 2/haloperoxidase" evidence="7">
    <location>
        <begin position="178"/>
        <end position="315"/>
    </location>
</feature>
<dbReference type="GO" id="GO:0006676">
    <property type="term" value="P:mannosyl diphosphorylinositol ceramide metabolic process"/>
    <property type="evidence" value="ECO:0007669"/>
    <property type="project" value="TreeGrafter"/>
</dbReference>
<dbReference type="PANTHER" id="PTHR31310:SF11">
    <property type="entry name" value="INOSITOL PHOSPHORYLCERAMIDE SYNTHASE CATALYTIC SUBUNIT AUR1"/>
    <property type="match status" value="1"/>
</dbReference>
<gene>
    <name evidence="8" type="primary">IPC1</name>
    <name evidence="8 9" type="ordered locus">CAGL0K02805g</name>
</gene>
<evidence type="ECO:0000313" key="9">
    <source>
        <dbReference type="EMBL" id="CAG61308.1"/>
    </source>
</evidence>
<evidence type="ECO:0000256" key="4">
    <source>
        <dbReference type="ARBA" id="ARBA00023136"/>
    </source>
</evidence>
<dbReference type="RefSeq" id="XP_448347.1">
    <property type="nucleotide sequence ID" value="XM_448347.1"/>
</dbReference>
<dbReference type="InterPro" id="IPR036938">
    <property type="entry name" value="PAP2/HPO_sf"/>
</dbReference>
<organism evidence="9 10">
    <name type="scientific">Candida glabrata (strain ATCC 2001 / BCRC 20586 / JCM 3761 / NBRC 0622 / NRRL Y-65 / CBS 138)</name>
    <name type="common">Yeast</name>
    <name type="synonym">Nakaseomyces glabratus</name>
    <dbReference type="NCBI Taxonomy" id="284593"/>
    <lineage>
        <taxon>Eukaryota</taxon>
        <taxon>Fungi</taxon>
        <taxon>Dikarya</taxon>
        <taxon>Ascomycota</taxon>
        <taxon>Saccharomycotina</taxon>
        <taxon>Saccharomycetes</taxon>
        <taxon>Saccharomycetales</taxon>
        <taxon>Saccharomycetaceae</taxon>
        <taxon>Nakaseomyces</taxon>
    </lineage>
</organism>
<keyword evidence="3 6" id="KW-1133">Transmembrane helix</keyword>
<dbReference type="OMA" id="WSIYDAQ"/>
<dbReference type="SMART" id="SM00014">
    <property type="entry name" value="acidPPc"/>
    <property type="match status" value="1"/>
</dbReference>
<dbReference type="HOGENOM" id="CLU_030747_2_0_1"/>
<keyword evidence="4 6" id="KW-0472">Membrane</keyword>
<dbReference type="InterPro" id="IPR052185">
    <property type="entry name" value="IPC_Synthase-Related"/>
</dbReference>
<dbReference type="GO" id="GO:0016020">
    <property type="term" value="C:membrane"/>
    <property type="evidence" value="ECO:0007669"/>
    <property type="project" value="UniProtKB-SubCell"/>
</dbReference>
<keyword evidence="10" id="KW-1185">Reference proteome</keyword>
<feature type="compositionally biased region" description="Polar residues" evidence="5">
    <location>
        <begin position="384"/>
        <end position="405"/>
    </location>
</feature>